<evidence type="ECO:0000256" key="4">
    <source>
        <dbReference type="ARBA" id="ARBA00022833"/>
    </source>
</evidence>
<dbReference type="Gene3D" id="3.30.160.60">
    <property type="entry name" value="Classic Zinc Finger"/>
    <property type="match status" value="1"/>
</dbReference>
<dbReference type="GO" id="GO:0005681">
    <property type="term" value="C:spliceosomal complex"/>
    <property type="evidence" value="ECO:0007669"/>
    <property type="project" value="InterPro"/>
</dbReference>
<dbReference type="EMBL" id="LUGG01000009">
    <property type="protein sequence ID" value="OBZ72663.1"/>
    <property type="molecule type" value="Genomic_DNA"/>
</dbReference>
<dbReference type="Proteomes" id="UP000092993">
    <property type="component" value="Unassembled WGS sequence"/>
</dbReference>
<comment type="subcellular location">
    <subcellularLocation>
        <location evidence="1">Nucleus</location>
    </subcellularLocation>
</comment>
<name>A0A1C7M6S7_GRIFR</name>
<gene>
    <name evidence="8" type="ORF">A0H81_07474</name>
</gene>
<evidence type="ECO:0000256" key="3">
    <source>
        <dbReference type="ARBA" id="ARBA00022771"/>
    </source>
</evidence>
<evidence type="ECO:0000256" key="7">
    <source>
        <dbReference type="SAM" id="MobiDB-lite"/>
    </source>
</evidence>
<feature type="compositionally biased region" description="Basic and acidic residues" evidence="7">
    <location>
        <begin position="61"/>
        <end position="86"/>
    </location>
</feature>
<dbReference type="GO" id="GO:0008270">
    <property type="term" value="F:zinc ion binding"/>
    <property type="evidence" value="ECO:0007669"/>
    <property type="project" value="UniProtKB-KW"/>
</dbReference>
<dbReference type="OMA" id="WDSHVRG"/>
<keyword evidence="6" id="KW-0539">Nucleus</keyword>
<dbReference type="SUPFAM" id="SSF57667">
    <property type="entry name" value="beta-beta-alpha zinc fingers"/>
    <property type="match status" value="1"/>
</dbReference>
<dbReference type="OrthoDB" id="77607at2759"/>
<keyword evidence="5" id="KW-0175">Coiled coil</keyword>
<keyword evidence="3" id="KW-0863">Zinc-finger</keyword>
<evidence type="ECO:0000313" key="8">
    <source>
        <dbReference type="EMBL" id="OBZ72663.1"/>
    </source>
</evidence>
<sequence>MADVRALLKAKRQEIRINHPLASYTSSGQLRCIACSTIIKQSSSWEGHVGSKAHRTNAARLRQEERLREQQQREEEERAQKRKAADVDIDMDDEPSHAAHPPKPSGLPADFFSDPSHAPPPPSDESDDEALPAAPTAIDLEWQQFQEAVIDAPDARETYERATIFAEPLLADEVPKGFPAAQTVVAADAAPTEALTEDQLRRKREQEDREIIMDRLLDEEQAQEEADARQNCSSIVMDRLSRQHT</sequence>
<dbReference type="InterPro" id="IPR036236">
    <property type="entry name" value="Znf_C2H2_sf"/>
</dbReference>
<organism evidence="8 9">
    <name type="scientific">Grifola frondosa</name>
    <name type="common">Maitake</name>
    <name type="synonym">Polyporus frondosus</name>
    <dbReference type="NCBI Taxonomy" id="5627"/>
    <lineage>
        <taxon>Eukaryota</taxon>
        <taxon>Fungi</taxon>
        <taxon>Dikarya</taxon>
        <taxon>Basidiomycota</taxon>
        <taxon>Agaricomycotina</taxon>
        <taxon>Agaricomycetes</taxon>
        <taxon>Polyporales</taxon>
        <taxon>Grifolaceae</taxon>
        <taxon>Grifola</taxon>
    </lineage>
</organism>
<dbReference type="AlphaFoldDB" id="A0A1C7M6S7"/>
<evidence type="ECO:0000256" key="6">
    <source>
        <dbReference type="ARBA" id="ARBA00023242"/>
    </source>
</evidence>
<proteinExistence type="predicted"/>
<dbReference type="InterPro" id="IPR040050">
    <property type="entry name" value="ZNF830-like"/>
</dbReference>
<evidence type="ECO:0000313" key="9">
    <source>
        <dbReference type="Proteomes" id="UP000092993"/>
    </source>
</evidence>
<feature type="region of interest" description="Disordered" evidence="7">
    <location>
        <begin position="219"/>
        <end position="245"/>
    </location>
</feature>
<dbReference type="PANTHER" id="PTHR13278:SF0">
    <property type="entry name" value="ZINC FINGER PROTEIN 830"/>
    <property type="match status" value="1"/>
</dbReference>
<dbReference type="STRING" id="5627.A0A1C7M6S7"/>
<dbReference type="GO" id="GO:0044773">
    <property type="term" value="P:mitotic DNA damage checkpoint signaling"/>
    <property type="evidence" value="ECO:0007669"/>
    <property type="project" value="TreeGrafter"/>
</dbReference>
<reference evidence="8 9" key="1">
    <citation type="submission" date="2016-03" db="EMBL/GenBank/DDBJ databases">
        <title>Whole genome sequencing of Grifola frondosa 9006-11.</title>
        <authorList>
            <person name="Min B."/>
            <person name="Park H."/>
            <person name="Kim J.-G."/>
            <person name="Cho H."/>
            <person name="Oh Y.-L."/>
            <person name="Kong W.-S."/>
            <person name="Choi I.-G."/>
        </authorList>
    </citation>
    <scope>NUCLEOTIDE SEQUENCE [LARGE SCALE GENOMIC DNA]</scope>
    <source>
        <strain evidence="8 9">9006-11</strain>
    </source>
</reference>
<evidence type="ECO:0000256" key="2">
    <source>
        <dbReference type="ARBA" id="ARBA00022723"/>
    </source>
</evidence>
<evidence type="ECO:0000256" key="1">
    <source>
        <dbReference type="ARBA" id="ARBA00004123"/>
    </source>
</evidence>
<dbReference type="GO" id="GO:0033314">
    <property type="term" value="P:mitotic DNA replication checkpoint signaling"/>
    <property type="evidence" value="ECO:0007669"/>
    <property type="project" value="TreeGrafter"/>
</dbReference>
<evidence type="ECO:0000256" key="5">
    <source>
        <dbReference type="ARBA" id="ARBA00023054"/>
    </source>
</evidence>
<comment type="caution">
    <text evidence="8">The sequence shown here is derived from an EMBL/GenBank/DDBJ whole genome shotgun (WGS) entry which is preliminary data.</text>
</comment>
<keyword evidence="9" id="KW-1185">Reference proteome</keyword>
<accession>A0A1C7M6S7</accession>
<feature type="region of interest" description="Disordered" evidence="7">
    <location>
        <begin position="44"/>
        <end position="130"/>
    </location>
</feature>
<dbReference type="GO" id="GO:0033260">
    <property type="term" value="P:nuclear DNA replication"/>
    <property type="evidence" value="ECO:0007669"/>
    <property type="project" value="TreeGrafter"/>
</dbReference>
<keyword evidence="2" id="KW-0479">Metal-binding</keyword>
<dbReference type="PANTHER" id="PTHR13278">
    <property type="entry name" value="ZINC FINGER PROTEIN 830"/>
    <property type="match status" value="1"/>
</dbReference>
<keyword evidence="4" id="KW-0862">Zinc</keyword>
<dbReference type="GO" id="GO:0003676">
    <property type="term" value="F:nucleic acid binding"/>
    <property type="evidence" value="ECO:0007669"/>
    <property type="project" value="InterPro"/>
</dbReference>
<protein>
    <submittedName>
        <fullName evidence="8">Uncharacterized protein</fullName>
    </submittedName>
</protein>